<comment type="caution">
    <text evidence="2">The sequence shown here is derived from an EMBL/GenBank/DDBJ whole genome shotgun (WGS) entry which is preliminary data.</text>
</comment>
<dbReference type="Proteomes" id="UP000093898">
    <property type="component" value="Unassembled WGS sequence"/>
</dbReference>
<evidence type="ECO:0000313" key="3">
    <source>
        <dbReference type="Proteomes" id="UP000093898"/>
    </source>
</evidence>
<feature type="transmembrane region" description="Helical" evidence="1">
    <location>
        <begin position="20"/>
        <end position="38"/>
    </location>
</feature>
<dbReference type="AlphaFoldDB" id="A0A1A3GZP5"/>
<accession>A0A1A3GZP5</accession>
<dbReference type="OrthoDB" id="4720168at2"/>
<reference evidence="2 3" key="1">
    <citation type="submission" date="2016-06" db="EMBL/GenBank/DDBJ databases">
        <authorList>
            <person name="Kjaerup R.B."/>
            <person name="Dalgaard T.S."/>
            <person name="Juul-Madsen H.R."/>
        </authorList>
    </citation>
    <scope>NUCLEOTIDE SEQUENCE [LARGE SCALE GENOMIC DNA]</scope>
    <source>
        <strain evidence="2 3">1127319.6</strain>
    </source>
</reference>
<name>A0A1A3GZP5_MYCMU</name>
<gene>
    <name evidence="2" type="ORF">A5630_24135</name>
</gene>
<dbReference type="EMBL" id="LZLC01000145">
    <property type="protein sequence ID" value="OBJ40846.1"/>
    <property type="molecule type" value="Genomic_DNA"/>
</dbReference>
<dbReference type="STRING" id="56689.GCA_001291445_02354"/>
<evidence type="ECO:0000256" key="1">
    <source>
        <dbReference type="SAM" id="Phobius"/>
    </source>
</evidence>
<keyword evidence="1" id="KW-0812">Transmembrane</keyword>
<sequence>MDAAVAPNDLEETVKSSRTWVRLVVASVAVFGAGAMYLPTAAADDDAAPIGPIDAGAGVQSTGVTSSNADPAAVQACSQFANALDSAASGYEGFADSLDANDPYVHQSNVAGRTSLRQSAAVAMDAANTPGLNPAIADPMRSWSFGATKLLVKMGIGMTGGSLDDTATQVNTNAEAVQRECAAAGTHA</sequence>
<proteinExistence type="predicted"/>
<protein>
    <submittedName>
        <fullName evidence="2">Uncharacterized protein</fullName>
    </submittedName>
</protein>
<keyword evidence="1" id="KW-0472">Membrane</keyword>
<organism evidence="2 3">
    <name type="scientific">Mycolicibacterium mucogenicum</name>
    <name type="common">Mycobacterium mucogenicum</name>
    <dbReference type="NCBI Taxonomy" id="56689"/>
    <lineage>
        <taxon>Bacteria</taxon>
        <taxon>Bacillati</taxon>
        <taxon>Actinomycetota</taxon>
        <taxon>Actinomycetes</taxon>
        <taxon>Mycobacteriales</taxon>
        <taxon>Mycobacteriaceae</taxon>
        <taxon>Mycolicibacterium</taxon>
    </lineage>
</organism>
<keyword evidence="1" id="KW-1133">Transmembrane helix</keyword>
<evidence type="ECO:0000313" key="2">
    <source>
        <dbReference type="EMBL" id="OBJ40846.1"/>
    </source>
</evidence>